<evidence type="ECO:0000313" key="2">
    <source>
        <dbReference type="EMBL" id="KAJ7424786.1"/>
    </source>
</evidence>
<gene>
    <name evidence="2" type="ORF">WISP_26663</name>
</gene>
<name>A0ABQ9DS21_9PASS</name>
<evidence type="ECO:0000256" key="1">
    <source>
        <dbReference type="SAM" id="SignalP"/>
    </source>
</evidence>
<sequence>MESLRENKPLLWSLVLSALALLGLLSGSSPEFNEHFGLVEIPTEFKLVISEVLVADFLLALAVDRTLQVLLGSSKLKVPS</sequence>
<reference evidence="2" key="1">
    <citation type="submission" date="2019-10" db="EMBL/GenBank/DDBJ databases">
        <authorList>
            <person name="Soares A.E.R."/>
            <person name="Aleixo A."/>
            <person name="Schneider P."/>
            <person name="Miyaki C.Y."/>
            <person name="Schneider M.P."/>
            <person name="Mello C."/>
            <person name="Vasconcelos A.T.R."/>
        </authorList>
    </citation>
    <scope>NUCLEOTIDE SEQUENCE</scope>
    <source>
        <tissue evidence="2">Muscle</tissue>
    </source>
</reference>
<keyword evidence="1" id="KW-0732">Signal</keyword>
<dbReference type="EMBL" id="WHWB01032628">
    <property type="protein sequence ID" value="KAJ7424786.1"/>
    <property type="molecule type" value="Genomic_DNA"/>
</dbReference>
<organism evidence="2 3">
    <name type="scientific">Willisornis vidua</name>
    <name type="common">Xingu scale-backed antbird</name>
    <dbReference type="NCBI Taxonomy" id="1566151"/>
    <lineage>
        <taxon>Eukaryota</taxon>
        <taxon>Metazoa</taxon>
        <taxon>Chordata</taxon>
        <taxon>Craniata</taxon>
        <taxon>Vertebrata</taxon>
        <taxon>Euteleostomi</taxon>
        <taxon>Archelosauria</taxon>
        <taxon>Archosauria</taxon>
        <taxon>Dinosauria</taxon>
        <taxon>Saurischia</taxon>
        <taxon>Theropoda</taxon>
        <taxon>Coelurosauria</taxon>
        <taxon>Aves</taxon>
        <taxon>Neognathae</taxon>
        <taxon>Neoaves</taxon>
        <taxon>Telluraves</taxon>
        <taxon>Australaves</taxon>
        <taxon>Passeriformes</taxon>
        <taxon>Thamnophilidae</taxon>
        <taxon>Willisornis</taxon>
    </lineage>
</organism>
<protein>
    <submittedName>
        <fullName evidence="2">Uncharacterized protein</fullName>
    </submittedName>
</protein>
<keyword evidence="3" id="KW-1185">Reference proteome</keyword>
<evidence type="ECO:0000313" key="3">
    <source>
        <dbReference type="Proteomes" id="UP001145742"/>
    </source>
</evidence>
<feature type="signal peptide" evidence="1">
    <location>
        <begin position="1"/>
        <end position="30"/>
    </location>
</feature>
<comment type="caution">
    <text evidence="2">The sequence shown here is derived from an EMBL/GenBank/DDBJ whole genome shotgun (WGS) entry which is preliminary data.</text>
</comment>
<feature type="chain" id="PRO_5046538443" evidence="1">
    <location>
        <begin position="31"/>
        <end position="80"/>
    </location>
</feature>
<dbReference type="Proteomes" id="UP001145742">
    <property type="component" value="Unassembled WGS sequence"/>
</dbReference>
<proteinExistence type="predicted"/>
<accession>A0ABQ9DS21</accession>